<name>A0ABV1S2L4_BACAB</name>
<gene>
    <name evidence="3" type="ORF">ABQG71_06120</name>
</gene>
<dbReference type="InterPro" id="IPR013762">
    <property type="entry name" value="Integrase-like_cat_sf"/>
</dbReference>
<protein>
    <submittedName>
        <fullName evidence="3">Tyrosine-type recombinase/integrase</fullName>
    </submittedName>
</protein>
<evidence type="ECO:0000313" key="4">
    <source>
        <dbReference type="Proteomes" id="UP001467674"/>
    </source>
</evidence>
<reference evidence="3 4" key="1">
    <citation type="submission" date="2024-06" db="EMBL/GenBank/DDBJ databases">
        <title>Construction of an artificial bacterial consortium using nitrogen cycle bacteria from Cuatro Cienegas Basin and a mangrove forest.</title>
        <authorList>
            <person name="Aguilera-Najera D."/>
            <person name="Marquez-Cianci L."/>
            <person name="Martinez-Perez E."/>
            <person name="Rosas-Barrera M."/>
            <person name="Rodriguez-Cruz U.E."/>
            <person name="Tapia-Lopez R."/>
            <person name="Eguiarte L.E."/>
            <person name="Souza-Saldivar V."/>
        </authorList>
    </citation>
    <scope>NUCLEOTIDE SEQUENCE [LARGE SCALE GENOMIC DNA]</scope>
    <source>
        <strain evidence="3 4">S14-15</strain>
    </source>
</reference>
<sequence length="181" mass="20893">MKIDKALKKEHRTKQEEEKEKYADIYKDQDLIFCTLYGTPMNPSNIRNRIMNPAIEESDVTKIRFHDLRHTCATILLLNGAPVKAVSERLGHKSIKVTLQTYAHVLPSTSQQIADQMDGILNLTTLNSSLVFIMVMLPFCSKKYKSHSRLSREWLCINVFSYDSDWARTSDLYPVKENVLI</sequence>
<keyword evidence="1" id="KW-0233">DNA recombination</keyword>
<dbReference type="Pfam" id="PF00589">
    <property type="entry name" value="Phage_integrase"/>
    <property type="match status" value="1"/>
</dbReference>
<dbReference type="SUPFAM" id="SSF56349">
    <property type="entry name" value="DNA breaking-rejoining enzymes"/>
    <property type="match status" value="1"/>
</dbReference>
<evidence type="ECO:0000256" key="1">
    <source>
        <dbReference type="ARBA" id="ARBA00023172"/>
    </source>
</evidence>
<dbReference type="InterPro" id="IPR050090">
    <property type="entry name" value="Tyrosine_recombinase_XerCD"/>
</dbReference>
<dbReference type="Gene3D" id="1.10.443.10">
    <property type="entry name" value="Intergrase catalytic core"/>
    <property type="match status" value="1"/>
</dbReference>
<organism evidence="3 4">
    <name type="scientific">Bacillus altitudinis</name>
    <dbReference type="NCBI Taxonomy" id="293387"/>
    <lineage>
        <taxon>Bacteria</taxon>
        <taxon>Bacillati</taxon>
        <taxon>Bacillota</taxon>
        <taxon>Bacilli</taxon>
        <taxon>Bacillales</taxon>
        <taxon>Bacillaceae</taxon>
        <taxon>Bacillus</taxon>
    </lineage>
</organism>
<keyword evidence="4" id="KW-1185">Reference proteome</keyword>
<evidence type="ECO:0000313" key="3">
    <source>
        <dbReference type="EMBL" id="MER3120763.1"/>
    </source>
</evidence>
<dbReference type="RefSeq" id="WP_265154107.1">
    <property type="nucleotide sequence ID" value="NZ_CP128109.1"/>
</dbReference>
<dbReference type="Proteomes" id="UP001467674">
    <property type="component" value="Unassembled WGS sequence"/>
</dbReference>
<dbReference type="PANTHER" id="PTHR30349:SF64">
    <property type="entry name" value="PROPHAGE INTEGRASE INTD-RELATED"/>
    <property type="match status" value="1"/>
</dbReference>
<dbReference type="PROSITE" id="PS51898">
    <property type="entry name" value="TYR_RECOMBINASE"/>
    <property type="match status" value="1"/>
</dbReference>
<comment type="caution">
    <text evidence="3">The sequence shown here is derived from an EMBL/GenBank/DDBJ whole genome shotgun (WGS) entry which is preliminary data.</text>
</comment>
<dbReference type="InterPro" id="IPR002104">
    <property type="entry name" value="Integrase_catalytic"/>
</dbReference>
<proteinExistence type="predicted"/>
<feature type="domain" description="Tyr recombinase" evidence="2">
    <location>
        <begin position="1"/>
        <end position="118"/>
    </location>
</feature>
<dbReference type="EMBL" id="JBEOME010000002">
    <property type="protein sequence ID" value="MER3120763.1"/>
    <property type="molecule type" value="Genomic_DNA"/>
</dbReference>
<dbReference type="InterPro" id="IPR011010">
    <property type="entry name" value="DNA_brk_join_enz"/>
</dbReference>
<evidence type="ECO:0000259" key="2">
    <source>
        <dbReference type="PROSITE" id="PS51898"/>
    </source>
</evidence>
<accession>A0ABV1S2L4</accession>
<dbReference type="PANTHER" id="PTHR30349">
    <property type="entry name" value="PHAGE INTEGRASE-RELATED"/>
    <property type="match status" value="1"/>
</dbReference>